<feature type="signal peptide" evidence="1">
    <location>
        <begin position="1"/>
        <end position="19"/>
    </location>
</feature>
<dbReference type="RefSeq" id="WP_269877595.1">
    <property type="nucleotide sequence ID" value="NZ_JAPZVM010000004.1"/>
</dbReference>
<organism evidence="2 3">
    <name type="scientific">Phocaeicola acetigenes</name>
    <dbReference type="NCBI Taxonomy" id="3016083"/>
    <lineage>
        <taxon>Bacteria</taxon>
        <taxon>Pseudomonadati</taxon>
        <taxon>Bacteroidota</taxon>
        <taxon>Bacteroidia</taxon>
        <taxon>Bacteroidales</taxon>
        <taxon>Bacteroidaceae</taxon>
        <taxon>Phocaeicola</taxon>
    </lineage>
</organism>
<comment type="caution">
    <text evidence="2">The sequence shown here is derived from an EMBL/GenBank/DDBJ whole genome shotgun (WGS) entry which is preliminary data.</text>
</comment>
<dbReference type="Pfam" id="PF07610">
    <property type="entry name" value="DUF1573"/>
    <property type="match status" value="1"/>
</dbReference>
<proteinExistence type="predicted"/>
<keyword evidence="3" id="KW-1185">Reference proteome</keyword>
<name>A0ABT4PH76_9BACT</name>
<reference evidence="2" key="1">
    <citation type="submission" date="2022-12" db="EMBL/GenBank/DDBJ databases">
        <title>Phocaeicola acetigenes sp. nov., isolated feces from a healthy human.</title>
        <authorList>
            <person name="Do H."/>
            <person name="Ha Y.B."/>
            <person name="Kim J.-S."/>
            <person name="Suh M.K."/>
            <person name="Kim H.S."/>
            <person name="Lee J.-S."/>
        </authorList>
    </citation>
    <scope>NUCLEOTIDE SEQUENCE</scope>
    <source>
        <strain evidence="2">KGMB11183</strain>
    </source>
</reference>
<dbReference type="PANTHER" id="PTHR37833:SF1">
    <property type="entry name" value="SIGNAL PEPTIDE PROTEIN"/>
    <property type="match status" value="1"/>
</dbReference>
<dbReference type="Proteomes" id="UP001141933">
    <property type="component" value="Unassembled WGS sequence"/>
</dbReference>
<evidence type="ECO:0000256" key="1">
    <source>
        <dbReference type="SAM" id="SignalP"/>
    </source>
</evidence>
<feature type="chain" id="PRO_5045879222" evidence="1">
    <location>
        <begin position="20"/>
        <end position="242"/>
    </location>
</feature>
<evidence type="ECO:0000313" key="3">
    <source>
        <dbReference type="Proteomes" id="UP001141933"/>
    </source>
</evidence>
<dbReference type="PANTHER" id="PTHR37833">
    <property type="entry name" value="LIPOPROTEIN-RELATED"/>
    <property type="match status" value="1"/>
</dbReference>
<dbReference type="Gene3D" id="2.60.40.10">
    <property type="entry name" value="Immunoglobulins"/>
    <property type="match status" value="1"/>
</dbReference>
<gene>
    <name evidence="2" type="ORF">O6P32_06690</name>
</gene>
<dbReference type="InterPro" id="IPR011467">
    <property type="entry name" value="DUF1573"/>
</dbReference>
<keyword evidence="1" id="KW-0732">Signal</keyword>
<dbReference type="InterPro" id="IPR013783">
    <property type="entry name" value="Ig-like_fold"/>
</dbReference>
<accession>A0ABT4PH76</accession>
<protein>
    <submittedName>
        <fullName evidence="2">DUF1573 domain-containing protein</fullName>
    </submittedName>
</protein>
<dbReference type="EMBL" id="JAPZVM010000004">
    <property type="protein sequence ID" value="MCZ8372396.1"/>
    <property type="molecule type" value="Genomic_DNA"/>
</dbReference>
<evidence type="ECO:0000313" key="2">
    <source>
        <dbReference type="EMBL" id="MCZ8372396.1"/>
    </source>
</evidence>
<sequence length="242" mass="27949">MRTLYLTFLFACFMTALSAQEPTFSESLKFQERSFDFGKIKEKDGLVSHEFTFQNVDKKPVAISGMSSGCGCVKFEYPKYPIKPGASDKVKVYFNPAYRPGFFSKEVVVMTNDNKNYTRIWVKGTVEPYEHPVSERYPYEYGEGLWMNFEIMAFGYMNEGDKKKMDLKFANDTDKEMKLFFIIIDGNTDVTFTSPYTMKPKEEKTMQVTYSYSGKFPRVTNVYPVVNGKTLDKPLKVMCSKP</sequence>